<evidence type="ECO:0000313" key="1">
    <source>
        <dbReference type="EMBL" id="ANZ77959.1"/>
    </source>
</evidence>
<proteinExistence type="predicted"/>
<evidence type="ECO:0000313" key="2">
    <source>
        <dbReference type="Proteomes" id="UP000094565"/>
    </source>
</evidence>
<dbReference type="AlphaFoldDB" id="A0A1B2JIU8"/>
<sequence>MGEENGLTEVINIFKDAASVSADVYQQKRENKANEIAHTSLNKFPKEMSCVTAMDELFQCFSLGGQIRNFYQYGDFTMCERQSLKLRFCLAITGKSIEEKERMIQRFYRDRLVDDKRLGSSEDVWDQR</sequence>
<gene>
    <name evidence="1" type="primary">EMI1</name>
    <name evidence="1" type="ORF">ATY40_BA7504436</name>
</gene>
<accession>A0A1B2JIU8</accession>
<name>A0A1B2JIU8_PICPA</name>
<dbReference type="Pfam" id="PF11326">
    <property type="entry name" value="PANTS-like"/>
    <property type="match status" value="1"/>
</dbReference>
<reference evidence="1 2" key="1">
    <citation type="submission" date="2016-02" db="EMBL/GenBank/DDBJ databases">
        <title>Comparative genomic and transcriptomic foundation for Pichia pastoris.</title>
        <authorList>
            <person name="Love K.R."/>
            <person name="Shah K.A."/>
            <person name="Whittaker C.A."/>
            <person name="Wu J."/>
            <person name="Bartlett M.C."/>
            <person name="Ma D."/>
            <person name="Leeson R.L."/>
            <person name="Priest M."/>
            <person name="Young S.K."/>
            <person name="Love J.C."/>
        </authorList>
    </citation>
    <scope>NUCLEOTIDE SEQUENCE [LARGE SCALE GENOMIC DNA]</scope>
    <source>
        <strain evidence="1 2">ATCC 28485</strain>
    </source>
</reference>
<organism evidence="1 2">
    <name type="scientific">Komagataella pastoris</name>
    <name type="common">Yeast</name>
    <name type="synonym">Pichia pastoris</name>
    <dbReference type="NCBI Taxonomy" id="4922"/>
    <lineage>
        <taxon>Eukaryota</taxon>
        <taxon>Fungi</taxon>
        <taxon>Dikarya</taxon>
        <taxon>Ascomycota</taxon>
        <taxon>Saccharomycotina</taxon>
        <taxon>Pichiomycetes</taxon>
        <taxon>Pichiales</taxon>
        <taxon>Pichiaceae</taxon>
        <taxon>Komagataella</taxon>
    </lineage>
</organism>
<keyword evidence="2" id="KW-1185">Reference proteome</keyword>
<dbReference type="PANTHER" id="PTHR28052">
    <property type="entry name" value="UPF0545 PROTEIN C22ORF39"/>
    <property type="match status" value="1"/>
</dbReference>
<dbReference type="InterPro" id="IPR021475">
    <property type="entry name" value="Pants/Emi1-like"/>
</dbReference>
<protein>
    <submittedName>
        <fullName evidence="1">BA75_04436T0</fullName>
    </submittedName>
</protein>
<dbReference type="PANTHER" id="PTHR28052:SF1">
    <property type="entry name" value="UPF0545 PROTEIN C22ORF39"/>
    <property type="match status" value="1"/>
</dbReference>
<dbReference type="OrthoDB" id="2017405at2759"/>
<dbReference type="Proteomes" id="UP000094565">
    <property type="component" value="Chromosome 4"/>
</dbReference>
<dbReference type="EMBL" id="CP014587">
    <property type="protein sequence ID" value="ANZ77959.1"/>
    <property type="molecule type" value="Genomic_DNA"/>
</dbReference>